<dbReference type="InterPro" id="IPR003593">
    <property type="entry name" value="AAA+_ATPase"/>
</dbReference>
<dbReference type="InterPro" id="IPR003959">
    <property type="entry name" value="ATPase_AAA_core"/>
</dbReference>
<dbReference type="CDD" id="cd00009">
    <property type="entry name" value="AAA"/>
    <property type="match status" value="1"/>
</dbReference>
<dbReference type="PRINTS" id="PR00300">
    <property type="entry name" value="CLPPROTEASEA"/>
</dbReference>
<dbReference type="Gene3D" id="1.10.8.60">
    <property type="match status" value="1"/>
</dbReference>
<sequence length="879" mass="98054">MDMNRLTQKSQEALQEAQTAAVGMGQTEVDGEHLLLALLDQENGLIPRLAQQAGTEPNALRAAVREELSRRPRVTGPGAAPGQVFVTQRLARLLDAAEREAKRLKDEYVSVEHLLLALAEEGSSTAAGRLLKEAGITRDSFLSALTQVRGNQRVTSANPEVAYEALEKYGRDLVAEARTGSLDPVIGRDTEIRRVTQILSRKSKNNPVLIGDPGVGKTAIVEGLAQRIVRGDVPEGLRHRTVFALDMGSLVAGAKYRGEFEERLKAVLSEVKAAQGRILLFVDELHTVVGAGAAEGAMDAGNMLKPMLARGELHMIGATTLDEYRKHIEKDAALERRFQQVVVDEPSVEDTISILRGLRERLEVFHGVKIQDTALVSAATLSQRYITERFLPDKAIDLVDEACARLRTEIDSMPAELDEITRRVTRLEIEEAALSKETDPASEARLEELRKELADLRAEADSKHAQWEAERQAIRRVQELRQELEQVRHEAEEAERAYDLNRAAELRYGRLQDLERRLAAEEEQLAAKQGQNRLLREVVTEEEIAEIVAAWTGVPVARLQEGEREKLLRLDEILRERVIGQDEAVKLVADAVIRARSGIRDPRRPIGSFIFLGPTGVGKTELAKTLARALFDSEENMVRLDMSEYQERHTVSRLMGAPPGYVGYEEGGQLTEAVRRKPYSVVLFDEVEKAHTDVFNTLLQILDDGRITDAQGRTVDFRNTVIIMTSNIGSEHLLDGATAEGEIKPDARALVMGELRGHFRPEFLNRIDDIVLFKPLGERQIERIVELQFDELRQRLIERRITVELTDAAKEAIAHQGYDPVYGARPLRRYISHEVETLVGRALLRGDVQDGATVRVDAEHGELVVTYDQQEGAREARAA</sequence>
<evidence type="ECO:0000256" key="2">
    <source>
        <dbReference type="ARBA" id="ARBA00022737"/>
    </source>
</evidence>
<evidence type="ECO:0000256" key="9">
    <source>
        <dbReference type="PROSITE-ProRule" id="PRU01251"/>
    </source>
</evidence>
<comment type="subcellular location">
    <subcellularLocation>
        <location evidence="11">Cytoplasm</location>
    </subcellularLocation>
</comment>
<dbReference type="InterPro" id="IPR019489">
    <property type="entry name" value="Clp_ATPase_C"/>
</dbReference>
<dbReference type="Pfam" id="PF07724">
    <property type="entry name" value="AAA_2"/>
    <property type="match status" value="1"/>
</dbReference>
<dbReference type="InterPro" id="IPR027417">
    <property type="entry name" value="P-loop_NTPase"/>
</dbReference>
<evidence type="ECO:0000256" key="10">
    <source>
        <dbReference type="RuleBase" id="RU004432"/>
    </source>
</evidence>
<dbReference type="PROSITE" id="PS00871">
    <property type="entry name" value="CLPAB_2"/>
    <property type="match status" value="1"/>
</dbReference>
<dbReference type="InterPro" id="IPR041546">
    <property type="entry name" value="ClpA/ClpB_AAA_lid"/>
</dbReference>
<dbReference type="PROSITE" id="PS51903">
    <property type="entry name" value="CLP_R"/>
    <property type="match status" value="1"/>
</dbReference>
<keyword evidence="11" id="KW-0963">Cytoplasm</keyword>
<comment type="similarity">
    <text evidence="1 10">Belongs to the ClpA/ClpB family.</text>
</comment>
<dbReference type="PROSITE" id="PS00870">
    <property type="entry name" value="CLPAB_1"/>
    <property type="match status" value="1"/>
</dbReference>
<proteinExistence type="inferred from homology"/>
<dbReference type="CDD" id="cd19499">
    <property type="entry name" value="RecA-like_ClpB_Hsp104-like"/>
    <property type="match status" value="1"/>
</dbReference>
<feature type="coiled-coil region" evidence="11">
    <location>
        <begin position="87"/>
        <end position="121"/>
    </location>
</feature>
<keyword evidence="4 10" id="KW-0067">ATP-binding</keyword>
<dbReference type="InterPro" id="IPR004176">
    <property type="entry name" value="Clp_R_N"/>
</dbReference>
<keyword evidence="5 11" id="KW-0346">Stress response</keyword>
<dbReference type="InterPro" id="IPR028299">
    <property type="entry name" value="ClpA/B_CS2"/>
</dbReference>
<dbReference type="NCBIfam" id="TIGR03346">
    <property type="entry name" value="chaperone_ClpB"/>
    <property type="match status" value="1"/>
</dbReference>
<feature type="domain" description="Clp R" evidence="12">
    <location>
        <begin position="3"/>
        <end position="151"/>
    </location>
</feature>
<evidence type="ECO:0000256" key="4">
    <source>
        <dbReference type="ARBA" id="ARBA00022840"/>
    </source>
</evidence>
<evidence type="ECO:0000256" key="6">
    <source>
        <dbReference type="ARBA" id="ARBA00023054"/>
    </source>
</evidence>
<dbReference type="InterPro" id="IPR017730">
    <property type="entry name" value="Chaperonin_ClpB"/>
</dbReference>
<evidence type="ECO:0000256" key="1">
    <source>
        <dbReference type="ARBA" id="ARBA00008675"/>
    </source>
</evidence>
<evidence type="ECO:0000256" key="7">
    <source>
        <dbReference type="ARBA" id="ARBA00023186"/>
    </source>
</evidence>
<dbReference type="InterPro" id="IPR001270">
    <property type="entry name" value="ClpA/B"/>
</dbReference>
<keyword evidence="7 10" id="KW-0143">Chaperone</keyword>
<evidence type="ECO:0000313" key="13">
    <source>
        <dbReference type="EMBL" id="OLZ65266.1"/>
    </source>
</evidence>
<dbReference type="RefSeq" id="WP_076044578.1">
    <property type="nucleotide sequence ID" value="NZ_MQUR01000036.1"/>
</dbReference>
<dbReference type="PANTHER" id="PTHR11638">
    <property type="entry name" value="ATP-DEPENDENT CLP PROTEASE"/>
    <property type="match status" value="1"/>
</dbReference>
<dbReference type="SMART" id="SM00382">
    <property type="entry name" value="AAA"/>
    <property type="match status" value="2"/>
</dbReference>
<protein>
    <recommendedName>
        <fullName evidence="11">Chaperone protein ClpB</fullName>
    </recommendedName>
</protein>
<keyword evidence="3 10" id="KW-0547">Nucleotide-binding</keyword>
<evidence type="ECO:0000313" key="14">
    <source>
        <dbReference type="Proteomes" id="UP000187151"/>
    </source>
</evidence>
<dbReference type="Pfam" id="PF00004">
    <property type="entry name" value="AAA"/>
    <property type="match status" value="1"/>
</dbReference>
<dbReference type="InterPro" id="IPR036628">
    <property type="entry name" value="Clp_N_dom_sf"/>
</dbReference>
<name>A0ABX3G1D8_9ACTN</name>
<dbReference type="Pfam" id="PF02861">
    <property type="entry name" value="Clp_N"/>
    <property type="match status" value="1"/>
</dbReference>
<comment type="subunit">
    <text evidence="8">Homohexamer. The oligomerization is ATP-dependent.</text>
</comment>
<dbReference type="SUPFAM" id="SSF81923">
    <property type="entry name" value="Double Clp-N motif"/>
    <property type="match status" value="1"/>
</dbReference>
<reference evidence="13 14" key="1">
    <citation type="submission" date="2016-01" db="EMBL/GenBank/DDBJ databases">
        <title>Streptomyces amritsarensis strain MTCC 11845 genome sequencing and assembly.</title>
        <authorList>
            <person name="Sharma D."/>
            <person name="Nair G.R."/>
            <person name="Kaur G."/>
            <person name="Manhas R.K."/>
            <person name="Mayilraj S."/>
        </authorList>
    </citation>
    <scope>NUCLEOTIDE SEQUENCE [LARGE SCALE GENOMIC DNA]</scope>
    <source>
        <strain evidence="13 14">MTCC 11845</strain>
    </source>
</reference>
<keyword evidence="6 11" id="KW-0175">Coiled coil</keyword>
<dbReference type="InterPro" id="IPR018368">
    <property type="entry name" value="ClpA/B_CS1"/>
</dbReference>
<keyword evidence="2 9" id="KW-0677">Repeat</keyword>
<accession>A0ABX3G1D8</accession>
<evidence type="ECO:0000256" key="3">
    <source>
        <dbReference type="ARBA" id="ARBA00022741"/>
    </source>
</evidence>
<comment type="subunit">
    <text evidence="11">Homohexamer; The oligomerization is ATP-dependent.</text>
</comment>
<dbReference type="Pfam" id="PF17871">
    <property type="entry name" value="AAA_lid_9"/>
    <property type="match status" value="1"/>
</dbReference>
<dbReference type="SUPFAM" id="SSF52540">
    <property type="entry name" value="P-loop containing nucleoside triphosphate hydrolases"/>
    <property type="match status" value="2"/>
</dbReference>
<evidence type="ECO:0000256" key="8">
    <source>
        <dbReference type="ARBA" id="ARBA00026057"/>
    </source>
</evidence>
<evidence type="ECO:0000256" key="5">
    <source>
        <dbReference type="ARBA" id="ARBA00023016"/>
    </source>
</evidence>
<organism evidence="13 14">
    <name type="scientific">Streptomyces amritsarensis</name>
    <dbReference type="NCBI Taxonomy" id="681158"/>
    <lineage>
        <taxon>Bacteria</taxon>
        <taxon>Bacillati</taxon>
        <taxon>Actinomycetota</taxon>
        <taxon>Actinomycetes</taxon>
        <taxon>Kitasatosporales</taxon>
        <taxon>Streptomycetaceae</taxon>
        <taxon>Streptomyces</taxon>
    </lineage>
</organism>
<dbReference type="Gene3D" id="3.40.50.300">
    <property type="entry name" value="P-loop containing nucleotide triphosphate hydrolases"/>
    <property type="match status" value="3"/>
</dbReference>
<dbReference type="EMBL" id="MQUR01000036">
    <property type="protein sequence ID" value="OLZ65266.1"/>
    <property type="molecule type" value="Genomic_DNA"/>
</dbReference>
<dbReference type="Gene3D" id="1.10.1780.10">
    <property type="entry name" value="Clp, N-terminal domain"/>
    <property type="match status" value="1"/>
</dbReference>
<dbReference type="InterPro" id="IPR050130">
    <property type="entry name" value="ClpA_ClpB"/>
</dbReference>
<feature type="coiled-coil region" evidence="11">
    <location>
        <begin position="417"/>
        <end position="538"/>
    </location>
</feature>
<dbReference type="Pfam" id="PF10431">
    <property type="entry name" value="ClpB_D2-small"/>
    <property type="match status" value="1"/>
</dbReference>
<gene>
    <name evidence="11" type="primary">clpB</name>
    <name evidence="13" type="ORF">AVW11_17270</name>
</gene>
<dbReference type="PANTHER" id="PTHR11638:SF18">
    <property type="entry name" value="HEAT SHOCK PROTEIN 104"/>
    <property type="match status" value="1"/>
</dbReference>
<evidence type="ECO:0000259" key="12">
    <source>
        <dbReference type="PROSITE" id="PS51903"/>
    </source>
</evidence>
<comment type="function">
    <text evidence="11">Part of a stress-induced multi-chaperone system, it is involved in the recovery of the cell from heat-induced damage, in cooperation with DnaK, DnaJ and GrpE.</text>
</comment>
<comment type="caution">
    <text evidence="13">The sequence shown here is derived from an EMBL/GenBank/DDBJ whole genome shotgun (WGS) entry which is preliminary data.</text>
</comment>
<dbReference type="SMART" id="SM01086">
    <property type="entry name" value="ClpB_D2-small"/>
    <property type="match status" value="1"/>
</dbReference>
<keyword evidence="14" id="KW-1185">Reference proteome</keyword>
<dbReference type="Proteomes" id="UP000187151">
    <property type="component" value="Unassembled WGS sequence"/>
</dbReference>
<evidence type="ECO:0000256" key="11">
    <source>
        <dbReference type="RuleBase" id="RU362034"/>
    </source>
</evidence>